<keyword evidence="1" id="KW-0547">Nucleotide-binding</keyword>
<reference evidence="5 6" key="1">
    <citation type="submission" date="2023-01" db="EMBL/GenBank/DDBJ databases">
        <title>Analysis of 21 Apiospora genomes using comparative genomics revels a genus with tremendous synthesis potential of carbohydrate active enzymes and secondary metabolites.</title>
        <authorList>
            <person name="Sorensen T."/>
        </authorList>
    </citation>
    <scope>NUCLEOTIDE SEQUENCE [LARGE SCALE GENOMIC DNA]</scope>
    <source>
        <strain evidence="5 6">CBS 24483</strain>
    </source>
</reference>
<dbReference type="InterPro" id="IPR043129">
    <property type="entry name" value="ATPase_NBD"/>
</dbReference>
<keyword evidence="2" id="KW-0067">ATP-binding</keyword>
<dbReference type="CDD" id="cd00180">
    <property type="entry name" value="PKc"/>
    <property type="match status" value="1"/>
</dbReference>
<name>A0ABR1QS67_9PEZI</name>
<keyword evidence="6" id="KW-1185">Reference proteome</keyword>
<sequence length="1245" mass="138632">MADQLTRVWPIGVDIGTSHIRAAVYRESNQGSWKVDLIPDEDGNSSLSSYLAFNEQTTSRLFGERAKKRAAKNAGRTVDGAKRFIGYPVPPKELGAYAFKVGNERRTLSPLDILAMLLAQVKRDATAYLGPYGFSALINVPACFTQEQRRMVQDAAEVAGFSIIGLVPTPYGILATRTIEQLRQPKKDWTKVLAIEIGAGFLDIGIASMVQGAFHMDVTESDRLGGNDFDNLLWHHLEAQARQQGINIYAGRGKRRARQRLLSACESAKRQLTDMNHTEVFIESFWDGQDFRETVTRRDFESLCKKCFRSITEAIERALASARLRRKQIDEVIAAGGSYRIPKMRRMLEDFFRGASVIRYLNQPEAEVTGMAYMAPLLFDDPKKNLRRMPHALAATVVTPWSIGIGIADGTIKTILPRYSNLPAEQSTAITWDAQAKCPRIVDGRFHAAKTPSFRRTPGPAPVHVFEGDEQGAMENMWLGTVGIETLIPDIIHYNFKIQVTMKLKRFHPTIHFREEVSGRTIDRELNQMGKLQPYQMVNMVANEQRHYSIDVAELGRVRVRTSLDEKIDKMQHQVHNMSSPPPPDGILGRIEAMRTWLDLKQSAPVESYKRRHRELDEIGQAIARLVSSHADMCSNTSSVLYDVGHNKKDAKLDTIHPPTPKWSPNEAARKGPLPAMCEDALTTDEVIEGSVIYARLSGARTCTPPMRGSANQLLTPPATPRNDPSDPLDEETIRAQQRASGEVHSLPSQVKSANAEVSVQSYPQNASIVALSGQAESSIASPVSIPSDMSLSAQSGTTGSIQRAKSAMRSGLVSLDFSARLPNAHQVPTSPYSDLDFERISAYLRTQKREDWSIVPRLYTVLTLIDQADALDTFILNGMNDMWFPFEMGTLPPSLPQSAQADFLRIQKVVYEGSKAHQLESGAKRHAFFGEDDDIPFVCKKILGKGAHGSVDKVTSTISYNEYARKRFPRPKVGKTNFASFKTELDILKKVRHRHCVSLVSTYADAKCFAIILSPVGDCNLDQFFTAARGDEEKLSMLRSFYGCLARAVQYLHDAQIRHRDIKPQNVIVRADQVYLADFGIAHSWEGLTGGTTTADTASTPMYAAPEVVRVEPRNEAADIWALGCVFFEMATVLKGATVADLRVRHFEPRAGSRFFCYNVDHLGSWAEPLRDQGLPEDDLGFGWARRMLRNRPGERPDARSLCNLIAHESASCSVMFSGTCCGDGFETVAVTDYGEDQDAMWDF</sequence>
<dbReference type="InterPro" id="IPR008271">
    <property type="entry name" value="Ser/Thr_kinase_AS"/>
</dbReference>
<evidence type="ECO:0000256" key="2">
    <source>
        <dbReference type="ARBA" id="ARBA00022840"/>
    </source>
</evidence>
<dbReference type="InterPro" id="IPR013126">
    <property type="entry name" value="Hsp_70_fam"/>
</dbReference>
<dbReference type="PRINTS" id="PR00301">
    <property type="entry name" value="HEATSHOCK70"/>
</dbReference>
<evidence type="ECO:0000313" key="5">
    <source>
        <dbReference type="EMBL" id="KAK7962779.1"/>
    </source>
</evidence>
<dbReference type="RefSeq" id="XP_066704890.1">
    <property type="nucleotide sequence ID" value="XM_066839826.1"/>
</dbReference>
<dbReference type="SMART" id="SM00220">
    <property type="entry name" value="S_TKc"/>
    <property type="match status" value="1"/>
</dbReference>
<dbReference type="Gene3D" id="3.30.200.20">
    <property type="entry name" value="Phosphorylase Kinase, domain 1"/>
    <property type="match status" value="1"/>
</dbReference>
<feature type="domain" description="Protein kinase" evidence="4">
    <location>
        <begin position="938"/>
        <end position="1212"/>
    </location>
</feature>
<evidence type="ECO:0000313" key="6">
    <source>
        <dbReference type="Proteomes" id="UP001391051"/>
    </source>
</evidence>
<dbReference type="PROSITE" id="PS50011">
    <property type="entry name" value="PROTEIN_KINASE_DOM"/>
    <property type="match status" value="1"/>
</dbReference>
<evidence type="ECO:0000256" key="3">
    <source>
        <dbReference type="SAM" id="MobiDB-lite"/>
    </source>
</evidence>
<dbReference type="SUPFAM" id="SSF56112">
    <property type="entry name" value="Protein kinase-like (PK-like)"/>
    <property type="match status" value="1"/>
</dbReference>
<dbReference type="Gene3D" id="2.60.34.10">
    <property type="entry name" value="Substrate Binding Domain Of DNAk, Chain A, domain 1"/>
    <property type="match status" value="1"/>
</dbReference>
<dbReference type="InterPro" id="IPR000719">
    <property type="entry name" value="Prot_kinase_dom"/>
</dbReference>
<dbReference type="Pfam" id="PF00069">
    <property type="entry name" value="Pkinase"/>
    <property type="match status" value="1"/>
</dbReference>
<feature type="region of interest" description="Disordered" evidence="3">
    <location>
        <begin position="704"/>
        <end position="749"/>
    </location>
</feature>
<dbReference type="GeneID" id="92072888"/>
<dbReference type="Pfam" id="PF00012">
    <property type="entry name" value="HSP70"/>
    <property type="match status" value="1"/>
</dbReference>
<comment type="caution">
    <text evidence="5">The sequence shown here is derived from an EMBL/GenBank/DDBJ whole genome shotgun (WGS) entry which is preliminary data.</text>
</comment>
<organism evidence="5 6">
    <name type="scientific">Apiospora aurea</name>
    <dbReference type="NCBI Taxonomy" id="335848"/>
    <lineage>
        <taxon>Eukaryota</taxon>
        <taxon>Fungi</taxon>
        <taxon>Dikarya</taxon>
        <taxon>Ascomycota</taxon>
        <taxon>Pezizomycotina</taxon>
        <taxon>Sordariomycetes</taxon>
        <taxon>Xylariomycetidae</taxon>
        <taxon>Amphisphaeriales</taxon>
        <taxon>Apiosporaceae</taxon>
        <taxon>Apiospora</taxon>
    </lineage>
</organism>
<dbReference type="InterPro" id="IPR029047">
    <property type="entry name" value="HSP70_peptide-bd_sf"/>
</dbReference>
<accession>A0ABR1QS67</accession>
<dbReference type="Gene3D" id="3.90.640.10">
    <property type="entry name" value="Actin, Chain A, domain 4"/>
    <property type="match status" value="1"/>
</dbReference>
<dbReference type="PROSITE" id="PS00108">
    <property type="entry name" value="PROTEIN_KINASE_ST"/>
    <property type="match status" value="1"/>
</dbReference>
<evidence type="ECO:0000259" key="4">
    <source>
        <dbReference type="PROSITE" id="PS50011"/>
    </source>
</evidence>
<dbReference type="EMBL" id="JAQQWE010000002">
    <property type="protein sequence ID" value="KAK7962779.1"/>
    <property type="molecule type" value="Genomic_DNA"/>
</dbReference>
<dbReference type="Gene3D" id="3.30.420.40">
    <property type="match status" value="2"/>
</dbReference>
<protein>
    <recommendedName>
        <fullName evidence="4">Protein kinase domain-containing protein</fullName>
    </recommendedName>
</protein>
<dbReference type="Proteomes" id="UP001391051">
    <property type="component" value="Unassembled WGS sequence"/>
</dbReference>
<dbReference type="PANTHER" id="PTHR19375">
    <property type="entry name" value="HEAT SHOCK PROTEIN 70KDA"/>
    <property type="match status" value="1"/>
</dbReference>
<dbReference type="SUPFAM" id="SSF53067">
    <property type="entry name" value="Actin-like ATPase domain"/>
    <property type="match status" value="2"/>
</dbReference>
<gene>
    <name evidence="5" type="ORF">PG986_003604</name>
</gene>
<proteinExistence type="predicted"/>
<evidence type="ECO:0000256" key="1">
    <source>
        <dbReference type="ARBA" id="ARBA00022741"/>
    </source>
</evidence>
<dbReference type="InterPro" id="IPR011009">
    <property type="entry name" value="Kinase-like_dom_sf"/>
</dbReference>
<dbReference type="Gene3D" id="1.10.510.10">
    <property type="entry name" value="Transferase(Phosphotransferase) domain 1"/>
    <property type="match status" value="1"/>
</dbReference>